<dbReference type="EMBL" id="JAFHKK010000003">
    <property type="protein sequence ID" value="MBN2963642.1"/>
    <property type="molecule type" value="Genomic_DNA"/>
</dbReference>
<protein>
    <submittedName>
        <fullName evidence="1">Uncharacterized protein</fullName>
    </submittedName>
</protein>
<comment type="caution">
    <text evidence="1">The sequence shown here is derived from an EMBL/GenBank/DDBJ whole genome shotgun (WGS) entry which is preliminary data.</text>
</comment>
<reference evidence="1" key="2">
    <citation type="submission" date="2021-02" db="EMBL/GenBank/DDBJ databases">
        <authorList>
            <person name="Merkel A.Y."/>
        </authorList>
    </citation>
    <scope>NUCLEOTIDE SEQUENCE</scope>
    <source>
        <strain evidence="1">T05b</strain>
    </source>
</reference>
<dbReference type="RefSeq" id="WP_205458077.1">
    <property type="nucleotide sequence ID" value="NZ_JAFHKK010000003.1"/>
</dbReference>
<gene>
    <name evidence="1" type="ORF">JWV37_02525</name>
</gene>
<accession>A0ABS2WPK9</accession>
<evidence type="ECO:0000313" key="2">
    <source>
        <dbReference type="Proteomes" id="UP000703590"/>
    </source>
</evidence>
<sequence>MNHIVNALLSKGVVCRSLTPVSLRELDSRKRLECYVGVGLDARYICVWMRESKTKILSAEAAQLEALVARLEVLRNHRVFVKILLTNAPVCSKTQTLMQKNGWRIWRVPV</sequence>
<proteinExistence type="predicted"/>
<name>A0ABS2WPK9_9BACT</name>
<dbReference type="Proteomes" id="UP000703590">
    <property type="component" value="Unassembled WGS sequence"/>
</dbReference>
<evidence type="ECO:0000313" key="1">
    <source>
        <dbReference type="EMBL" id="MBN2963642.1"/>
    </source>
</evidence>
<reference evidence="1" key="1">
    <citation type="submission" date="2021-02" db="EMBL/GenBank/DDBJ databases">
        <title>Sulfurospirillum tamanensis sp. nov.</title>
        <authorList>
            <person name="Frolova A."/>
            <person name="Merkel A."/>
            <person name="Slobodkin A."/>
        </authorList>
    </citation>
    <scope>NUCLEOTIDE SEQUENCE</scope>
    <source>
        <strain evidence="1">T05b</strain>
    </source>
</reference>
<organism evidence="1 2">
    <name type="scientific">Sulfurospirillum tamanense</name>
    <dbReference type="NCBI Taxonomy" id="2813362"/>
    <lineage>
        <taxon>Bacteria</taxon>
        <taxon>Pseudomonadati</taxon>
        <taxon>Campylobacterota</taxon>
        <taxon>Epsilonproteobacteria</taxon>
        <taxon>Campylobacterales</taxon>
        <taxon>Sulfurospirillaceae</taxon>
        <taxon>Sulfurospirillum</taxon>
    </lineage>
</organism>
<keyword evidence="2" id="KW-1185">Reference proteome</keyword>